<dbReference type="OrthoDB" id="228829at2"/>
<dbReference type="EMBL" id="SJPJ01000001">
    <property type="protein sequence ID" value="TWT79790.1"/>
    <property type="molecule type" value="Genomic_DNA"/>
</dbReference>
<dbReference type="SUPFAM" id="SSF50998">
    <property type="entry name" value="Quinoprotein alcohol dehydrogenase-like"/>
    <property type="match status" value="1"/>
</dbReference>
<protein>
    <submittedName>
        <fullName evidence="3">Outer membrane biogenesis protein BamB</fullName>
    </submittedName>
</protein>
<evidence type="ECO:0000313" key="3">
    <source>
        <dbReference type="EMBL" id="TWT79790.1"/>
    </source>
</evidence>
<evidence type="ECO:0000259" key="2">
    <source>
        <dbReference type="Pfam" id="PF13360"/>
    </source>
</evidence>
<feature type="signal peptide" evidence="1">
    <location>
        <begin position="1"/>
        <end position="29"/>
    </location>
</feature>
<keyword evidence="1" id="KW-0732">Signal</keyword>
<name>A0A5C5YY06_9BACT</name>
<evidence type="ECO:0000313" key="4">
    <source>
        <dbReference type="Proteomes" id="UP000315010"/>
    </source>
</evidence>
<dbReference type="InterPro" id="IPR015943">
    <property type="entry name" value="WD40/YVTN_repeat-like_dom_sf"/>
</dbReference>
<accession>A0A5C5YY06</accession>
<dbReference type="InterPro" id="IPR011047">
    <property type="entry name" value="Quinoprotein_ADH-like_sf"/>
</dbReference>
<dbReference type="PANTHER" id="PTHR34512">
    <property type="entry name" value="CELL SURFACE PROTEIN"/>
    <property type="match status" value="1"/>
</dbReference>
<evidence type="ECO:0000256" key="1">
    <source>
        <dbReference type="SAM" id="SignalP"/>
    </source>
</evidence>
<feature type="domain" description="Pyrrolo-quinoline quinone repeat" evidence="2">
    <location>
        <begin position="138"/>
        <end position="391"/>
    </location>
</feature>
<gene>
    <name evidence="3" type="ORF">CA13_11970</name>
</gene>
<reference evidence="3 4" key="1">
    <citation type="submission" date="2019-02" db="EMBL/GenBank/DDBJ databases">
        <title>Deep-cultivation of Planctomycetes and their phenomic and genomic characterization uncovers novel biology.</title>
        <authorList>
            <person name="Wiegand S."/>
            <person name="Jogler M."/>
            <person name="Boedeker C."/>
            <person name="Pinto D."/>
            <person name="Vollmers J."/>
            <person name="Rivas-Marin E."/>
            <person name="Kohn T."/>
            <person name="Peeters S.H."/>
            <person name="Heuer A."/>
            <person name="Rast P."/>
            <person name="Oberbeckmann S."/>
            <person name="Bunk B."/>
            <person name="Jeske O."/>
            <person name="Meyerdierks A."/>
            <person name="Storesund J.E."/>
            <person name="Kallscheuer N."/>
            <person name="Luecker S."/>
            <person name="Lage O.M."/>
            <person name="Pohl T."/>
            <person name="Merkel B.J."/>
            <person name="Hornburger P."/>
            <person name="Mueller R.-W."/>
            <person name="Bruemmer F."/>
            <person name="Labrenz M."/>
            <person name="Spormann A.M."/>
            <person name="Op Den Camp H."/>
            <person name="Overmann J."/>
            <person name="Amann R."/>
            <person name="Jetten M.S.M."/>
            <person name="Mascher T."/>
            <person name="Medema M.H."/>
            <person name="Devos D.P."/>
            <person name="Kaster A.-K."/>
            <person name="Ovreas L."/>
            <person name="Rohde M."/>
            <person name="Galperin M.Y."/>
            <person name="Jogler C."/>
        </authorList>
    </citation>
    <scope>NUCLEOTIDE SEQUENCE [LARGE SCALE GENOMIC DNA]</scope>
    <source>
        <strain evidence="3 4">CA13</strain>
    </source>
</reference>
<dbReference type="PANTHER" id="PTHR34512:SF30">
    <property type="entry name" value="OUTER MEMBRANE PROTEIN ASSEMBLY FACTOR BAMB"/>
    <property type="match status" value="1"/>
</dbReference>
<feature type="chain" id="PRO_5023014709" evidence="1">
    <location>
        <begin position="30"/>
        <end position="472"/>
    </location>
</feature>
<sequence length="472" mass="51885" precursor="true">MKHSPLAVVFPASLSALCVLLFLSWNAFAPTSQMARRKPGLDGTPPSAANSDTRDLIAVGVVDGPGTRSTVAGSWTSFRGENNDAISTDPTKLARSFPSADGPPIVWEIEVEEGYAAAAIRDGCVYLIDYDADEQLDTLRCLSLDDGQEIWHNSYPAQVSPNHGMTRTIPAIAGDSVVTIGPRCHVACWDAETGECRWLFSMVERFGSEERQWYSGQCPLIDDDRVILAPCGKDAMMVAIDLHSGDEVWRTPNRHEWKMSHGSILPMEFEQTPMYVYCGTGGTAGVSAKDGTLLWDETSWDEHFATSPSPIGLPNNQVFLCSGYDSIGAMFLNISKEGDKFITTPGENLDRKQFNSEQQTPVLVDNHLFGIRKHRGGQLVCMDLEGNEIWNSGRDKFGHGPYMIADNLILTLSDRGRLVAAEATTEAYHPVWETEVFEHGNEAWGPMAIASGRLIVRDLTRVACLDLRSENP</sequence>
<dbReference type="InterPro" id="IPR002372">
    <property type="entry name" value="PQQ_rpt_dom"/>
</dbReference>
<dbReference type="Gene3D" id="2.130.10.10">
    <property type="entry name" value="YVTN repeat-like/Quinoprotein amine dehydrogenase"/>
    <property type="match status" value="2"/>
</dbReference>
<dbReference type="AlphaFoldDB" id="A0A5C5YY06"/>
<dbReference type="Pfam" id="PF13360">
    <property type="entry name" value="PQQ_2"/>
    <property type="match status" value="1"/>
</dbReference>
<comment type="caution">
    <text evidence="3">The sequence shown here is derived from an EMBL/GenBank/DDBJ whole genome shotgun (WGS) entry which is preliminary data.</text>
</comment>
<proteinExistence type="predicted"/>
<keyword evidence="4" id="KW-1185">Reference proteome</keyword>
<organism evidence="3 4">
    <name type="scientific">Novipirellula herctigrandis</name>
    <dbReference type="NCBI Taxonomy" id="2527986"/>
    <lineage>
        <taxon>Bacteria</taxon>
        <taxon>Pseudomonadati</taxon>
        <taxon>Planctomycetota</taxon>
        <taxon>Planctomycetia</taxon>
        <taxon>Pirellulales</taxon>
        <taxon>Pirellulaceae</taxon>
        <taxon>Novipirellula</taxon>
    </lineage>
</organism>
<dbReference type="Proteomes" id="UP000315010">
    <property type="component" value="Unassembled WGS sequence"/>
</dbReference>
<dbReference type="RefSeq" id="WP_146394934.1">
    <property type="nucleotide sequence ID" value="NZ_SJPJ01000001.1"/>
</dbReference>